<dbReference type="InterPro" id="IPR011990">
    <property type="entry name" value="TPR-like_helical_dom_sf"/>
</dbReference>
<dbReference type="Gene3D" id="1.25.40.10">
    <property type="entry name" value="Tetratricopeptide repeat domain"/>
    <property type="match status" value="1"/>
</dbReference>
<comment type="caution">
    <text evidence="1">The sequence shown here is derived from an EMBL/GenBank/DDBJ whole genome shotgun (WGS) entry which is preliminary data.</text>
</comment>
<protein>
    <recommendedName>
        <fullName evidence="3">Tetratricopeptide repeat protein</fullName>
    </recommendedName>
</protein>
<organism evidence="1 2">
    <name type="scientific">Conoideocrella luteorostrata</name>
    <dbReference type="NCBI Taxonomy" id="1105319"/>
    <lineage>
        <taxon>Eukaryota</taxon>
        <taxon>Fungi</taxon>
        <taxon>Dikarya</taxon>
        <taxon>Ascomycota</taxon>
        <taxon>Pezizomycotina</taxon>
        <taxon>Sordariomycetes</taxon>
        <taxon>Hypocreomycetidae</taxon>
        <taxon>Hypocreales</taxon>
        <taxon>Clavicipitaceae</taxon>
        <taxon>Conoideocrella</taxon>
    </lineage>
</organism>
<dbReference type="EMBL" id="JASWJB010000298">
    <property type="protein sequence ID" value="KAK2591947.1"/>
    <property type="molecule type" value="Genomic_DNA"/>
</dbReference>
<evidence type="ECO:0000313" key="1">
    <source>
        <dbReference type="EMBL" id="KAK2591947.1"/>
    </source>
</evidence>
<name>A0AAJ0CG44_9HYPO</name>
<dbReference type="AlphaFoldDB" id="A0AAJ0CG44"/>
<sequence length="242" mass="27449">MNNMKELRDVCNVNQRALNQLVDGAAKMNMEATILSHQAQAAEGLGNPNLAIVLNNKVKELRSREKPQNIYLLCKTFNNLGYCCNTANRHSEAREYFEKSNSLWNQMVSGEEKTGQRPYHHLANHARCLMYLEERDEAESMFKLAISGLENEKKWAMRAQPSFEKSTKYTKIREIEGPAEHARNLFKHAEALLKSSNSKSEAAQKLNVDAKSYLPAAIERSRGVTTEIHLTFPVQMKPPVTA</sequence>
<proteinExistence type="predicted"/>
<evidence type="ECO:0000313" key="2">
    <source>
        <dbReference type="Proteomes" id="UP001251528"/>
    </source>
</evidence>
<evidence type="ECO:0008006" key="3">
    <source>
        <dbReference type="Google" id="ProtNLM"/>
    </source>
</evidence>
<accession>A0AAJ0CG44</accession>
<dbReference type="Proteomes" id="UP001251528">
    <property type="component" value="Unassembled WGS sequence"/>
</dbReference>
<keyword evidence="2" id="KW-1185">Reference proteome</keyword>
<gene>
    <name evidence="1" type="ORF">QQS21_010351</name>
</gene>
<dbReference type="SUPFAM" id="SSF48452">
    <property type="entry name" value="TPR-like"/>
    <property type="match status" value="1"/>
</dbReference>
<reference evidence="1" key="1">
    <citation type="submission" date="2023-06" db="EMBL/GenBank/DDBJ databases">
        <title>Conoideocrella luteorostrata (Hypocreales: Clavicipitaceae), a potential biocontrol fungus for elongate hemlock scale in United States Christmas tree production areas.</title>
        <authorList>
            <person name="Barrett H."/>
            <person name="Lovett B."/>
            <person name="Macias A.M."/>
            <person name="Stajich J.E."/>
            <person name="Kasson M.T."/>
        </authorList>
    </citation>
    <scope>NUCLEOTIDE SEQUENCE</scope>
    <source>
        <strain evidence="1">ARSEF 14590</strain>
    </source>
</reference>